<name>A0A368VFH6_9BACT</name>
<evidence type="ECO:0008006" key="3">
    <source>
        <dbReference type="Google" id="ProtNLM"/>
    </source>
</evidence>
<proteinExistence type="predicted"/>
<accession>A0A368VFH6</accession>
<evidence type="ECO:0000313" key="2">
    <source>
        <dbReference type="Proteomes" id="UP000252733"/>
    </source>
</evidence>
<keyword evidence="2" id="KW-1185">Reference proteome</keyword>
<dbReference type="InterPro" id="IPR027417">
    <property type="entry name" value="P-loop_NTPase"/>
</dbReference>
<organism evidence="1 2">
    <name type="scientific">Marinilabilia salmonicolor</name>
    <dbReference type="NCBI Taxonomy" id="989"/>
    <lineage>
        <taxon>Bacteria</taxon>
        <taxon>Pseudomonadati</taxon>
        <taxon>Bacteroidota</taxon>
        <taxon>Bacteroidia</taxon>
        <taxon>Marinilabiliales</taxon>
        <taxon>Marinilabiliaceae</taxon>
        <taxon>Marinilabilia</taxon>
    </lineage>
</organism>
<dbReference type="SUPFAM" id="SSF52540">
    <property type="entry name" value="P-loop containing nucleoside triphosphate hydrolases"/>
    <property type="match status" value="1"/>
</dbReference>
<protein>
    <recommendedName>
        <fullName evidence="3">ATPase</fullName>
    </recommendedName>
</protein>
<comment type="caution">
    <text evidence="1">The sequence shown here is derived from an EMBL/GenBank/DDBJ whole genome shotgun (WGS) entry which is preliminary data.</text>
</comment>
<sequence length="206" mass="23890">MSPYYQKAFAYLQQKGRETYGNFFLLYPNDTQVIGKLLAWFLRDKATADLKGINLQKGILLSGPVGSGKTSLMNLMRHFSREQAPHFMKPCRDIAFEFEKDGFEILRRYSGITYLAGAKPKIIKTFCFDDLGTEQILTHYGKECNVMAEIILSRYENFTRHHRLTHFTTNLSADEIEEIYGPRVRSRLREMCNLIAFPAETPDKRK</sequence>
<dbReference type="AlphaFoldDB" id="A0A368VFH6"/>
<dbReference type="Gene3D" id="3.40.50.300">
    <property type="entry name" value="P-loop containing nucleotide triphosphate hydrolases"/>
    <property type="match status" value="1"/>
</dbReference>
<dbReference type="EMBL" id="QPIZ01000002">
    <property type="protein sequence ID" value="RCW39040.1"/>
    <property type="molecule type" value="Genomic_DNA"/>
</dbReference>
<evidence type="ECO:0000313" key="1">
    <source>
        <dbReference type="EMBL" id="RCW39040.1"/>
    </source>
</evidence>
<reference evidence="1 2" key="1">
    <citation type="submission" date="2018-07" db="EMBL/GenBank/DDBJ databases">
        <title>Freshwater and sediment microbial communities from various areas in North America, analyzing microbe dynamics in response to fracking.</title>
        <authorList>
            <person name="Lamendella R."/>
        </authorList>
    </citation>
    <scope>NUCLEOTIDE SEQUENCE [LARGE SCALE GENOMIC DNA]</scope>
    <source>
        <strain evidence="1 2">160A</strain>
    </source>
</reference>
<dbReference type="Proteomes" id="UP000252733">
    <property type="component" value="Unassembled WGS sequence"/>
</dbReference>
<gene>
    <name evidence="1" type="ORF">DFO77_102195</name>
</gene>